<evidence type="ECO:0000313" key="1">
    <source>
        <dbReference type="EMBL" id="KAL2319361.1"/>
    </source>
</evidence>
<dbReference type="EMBL" id="JBGMDY010000010">
    <property type="protein sequence ID" value="KAL2319361.1"/>
    <property type="molecule type" value="Genomic_DNA"/>
</dbReference>
<proteinExistence type="predicted"/>
<accession>A0ABD1L774</accession>
<keyword evidence="2" id="KW-1185">Reference proteome</keyword>
<gene>
    <name evidence="1" type="ORF">Fmac_028330</name>
</gene>
<organism evidence="1 2">
    <name type="scientific">Flemingia macrophylla</name>
    <dbReference type="NCBI Taxonomy" id="520843"/>
    <lineage>
        <taxon>Eukaryota</taxon>
        <taxon>Viridiplantae</taxon>
        <taxon>Streptophyta</taxon>
        <taxon>Embryophyta</taxon>
        <taxon>Tracheophyta</taxon>
        <taxon>Spermatophyta</taxon>
        <taxon>Magnoliopsida</taxon>
        <taxon>eudicotyledons</taxon>
        <taxon>Gunneridae</taxon>
        <taxon>Pentapetalae</taxon>
        <taxon>rosids</taxon>
        <taxon>fabids</taxon>
        <taxon>Fabales</taxon>
        <taxon>Fabaceae</taxon>
        <taxon>Papilionoideae</taxon>
        <taxon>50 kb inversion clade</taxon>
        <taxon>NPAAA clade</taxon>
        <taxon>indigoferoid/millettioid clade</taxon>
        <taxon>Phaseoleae</taxon>
        <taxon>Flemingia</taxon>
    </lineage>
</organism>
<name>A0ABD1L774_9FABA</name>
<dbReference type="Proteomes" id="UP001603857">
    <property type="component" value="Unassembled WGS sequence"/>
</dbReference>
<sequence>MRLESTKQALEEAVILPVKFPQFFTGGLVNNYNMVSFIPLDLRKEHLIVGIAKRGRCLMSSSFRYLSRTRECSDPSGDVQVLVTTLLGRCPHRVGPMISLFRDLSRTRVCSDSSGDVQILVTTLLGRCRYRAGPKSSFFRDLSRTHRCQKPLLKVITGISSPKVWTKHEFPLTEDSEKLDPYNGGTLGALDR</sequence>
<comment type="caution">
    <text evidence="1">The sequence shown here is derived from an EMBL/GenBank/DDBJ whole genome shotgun (WGS) entry which is preliminary data.</text>
</comment>
<evidence type="ECO:0000313" key="2">
    <source>
        <dbReference type="Proteomes" id="UP001603857"/>
    </source>
</evidence>
<dbReference type="AlphaFoldDB" id="A0ABD1L774"/>
<protein>
    <submittedName>
        <fullName evidence="1">Uncharacterized protein</fullName>
    </submittedName>
</protein>
<reference evidence="1 2" key="1">
    <citation type="submission" date="2024-08" db="EMBL/GenBank/DDBJ databases">
        <title>Insights into the chromosomal genome structure of Flemingia macrophylla.</title>
        <authorList>
            <person name="Ding Y."/>
            <person name="Zhao Y."/>
            <person name="Bi W."/>
            <person name="Wu M."/>
            <person name="Zhao G."/>
            <person name="Gong Y."/>
            <person name="Li W."/>
            <person name="Zhang P."/>
        </authorList>
    </citation>
    <scope>NUCLEOTIDE SEQUENCE [LARGE SCALE GENOMIC DNA]</scope>
    <source>
        <strain evidence="1">DYQJB</strain>
        <tissue evidence="1">Leaf</tissue>
    </source>
</reference>